<dbReference type="Gene3D" id="1.20.58.1120">
    <property type="match status" value="1"/>
</dbReference>
<dbReference type="EMBL" id="JAOYFB010000002">
    <property type="protein sequence ID" value="KAK4009114.1"/>
    <property type="molecule type" value="Genomic_DNA"/>
</dbReference>
<protein>
    <recommendedName>
        <fullName evidence="1">Dynein heavy chain hydrolytic ATP-binding dynein motor region domain-containing protein</fullName>
    </recommendedName>
</protein>
<dbReference type="Pfam" id="PF12774">
    <property type="entry name" value="AAA_6"/>
    <property type="match status" value="1"/>
</dbReference>
<gene>
    <name evidence="2" type="ORF">OUZ56_014250</name>
</gene>
<organism evidence="2 3">
    <name type="scientific">Daphnia magna</name>
    <dbReference type="NCBI Taxonomy" id="35525"/>
    <lineage>
        <taxon>Eukaryota</taxon>
        <taxon>Metazoa</taxon>
        <taxon>Ecdysozoa</taxon>
        <taxon>Arthropoda</taxon>
        <taxon>Crustacea</taxon>
        <taxon>Branchiopoda</taxon>
        <taxon>Diplostraca</taxon>
        <taxon>Cladocera</taxon>
        <taxon>Anomopoda</taxon>
        <taxon>Daphniidae</taxon>
        <taxon>Daphnia</taxon>
    </lineage>
</organism>
<evidence type="ECO:0000313" key="3">
    <source>
        <dbReference type="Proteomes" id="UP001234178"/>
    </source>
</evidence>
<dbReference type="Proteomes" id="UP001234178">
    <property type="component" value="Unassembled WGS sequence"/>
</dbReference>
<keyword evidence="3" id="KW-1185">Reference proteome</keyword>
<accession>A0ABQ9Z8W6</accession>
<sequence length="199" mass="22599">MFYLNSRDIIQRMKSKYVSSLDDFYWQKNLRYYWNTDALEGLGHLTVAMVETQVPYGFEYMGNNHRLVLTPATEKGFQIMMLALKQFQGGWLHGLQGVGKTETIKELARAVAKQCLVFNCFDGLDTKSIGRILKGIVQSGAWSCFDDIDQVAPDVLSVMSVQIYTLQMALCRRLRRVNFEGSDVQVTVGSAIFITTKTK</sequence>
<name>A0ABQ9Z8W6_9CRUS</name>
<dbReference type="SUPFAM" id="SSF52540">
    <property type="entry name" value="P-loop containing nucleoside triphosphate hydrolases"/>
    <property type="match status" value="1"/>
</dbReference>
<proteinExistence type="predicted"/>
<comment type="caution">
    <text evidence="2">The sequence shown here is derived from an EMBL/GenBank/DDBJ whole genome shotgun (WGS) entry which is preliminary data.</text>
</comment>
<dbReference type="InterPro" id="IPR035699">
    <property type="entry name" value="AAA_6"/>
</dbReference>
<dbReference type="InterPro" id="IPR027417">
    <property type="entry name" value="P-loop_NTPase"/>
</dbReference>
<dbReference type="InterPro" id="IPR026983">
    <property type="entry name" value="DHC"/>
</dbReference>
<evidence type="ECO:0000313" key="2">
    <source>
        <dbReference type="EMBL" id="KAK4009114.1"/>
    </source>
</evidence>
<evidence type="ECO:0000259" key="1">
    <source>
        <dbReference type="Pfam" id="PF12774"/>
    </source>
</evidence>
<dbReference type="Gene3D" id="3.40.50.300">
    <property type="entry name" value="P-loop containing nucleotide triphosphate hydrolases"/>
    <property type="match status" value="1"/>
</dbReference>
<feature type="domain" description="Dynein heavy chain hydrolytic ATP-binding dynein motor region" evidence="1">
    <location>
        <begin position="56"/>
        <end position="197"/>
    </location>
</feature>
<reference evidence="2 3" key="1">
    <citation type="journal article" date="2023" name="Nucleic Acids Res.">
        <title>The hologenome of Daphnia magna reveals possible DNA methylation and microbiome-mediated evolution of the host genome.</title>
        <authorList>
            <person name="Chaturvedi A."/>
            <person name="Li X."/>
            <person name="Dhandapani V."/>
            <person name="Marshall H."/>
            <person name="Kissane S."/>
            <person name="Cuenca-Cambronero M."/>
            <person name="Asole G."/>
            <person name="Calvet F."/>
            <person name="Ruiz-Romero M."/>
            <person name="Marangio P."/>
            <person name="Guigo R."/>
            <person name="Rago D."/>
            <person name="Mirbahai L."/>
            <person name="Eastwood N."/>
            <person name="Colbourne J.K."/>
            <person name="Zhou J."/>
            <person name="Mallon E."/>
            <person name="Orsini L."/>
        </authorList>
    </citation>
    <scope>NUCLEOTIDE SEQUENCE [LARGE SCALE GENOMIC DNA]</scope>
    <source>
        <strain evidence="2">LRV0_1</strain>
    </source>
</reference>
<dbReference type="PANTHER" id="PTHR46961">
    <property type="entry name" value="DYNEIN HEAVY CHAIN 1, AXONEMAL-LIKE PROTEIN"/>
    <property type="match status" value="1"/>
</dbReference>